<dbReference type="RefSeq" id="WP_198338602.1">
    <property type="nucleotide sequence ID" value="NZ_JBBBPJ010000040.1"/>
</dbReference>
<evidence type="ECO:0000313" key="10">
    <source>
        <dbReference type="EMBL" id="MBI0554696.1"/>
    </source>
</evidence>
<proteinExistence type="inferred from homology"/>
<evidence type="ECO:0000256" key="7">
    <source>
        <dbReference type="ARBA" id="ARBA00049158"/>
    </source>
</evidence>
<dbReference type="Proteomes" id="UP001194579">
    <property type="component" value="Unassembled WGS sequence"/>
</dbReference>
<accession>A0ABS0RYI7</accession>
<comment type="pathway">
    <text evidence="1 8">Amino-acid biosynthesis; L-histidine biosynthesis; L-histidine from 5-phospho-alpha-D-ribose 1-diphosphate: step 8/9.</text>
</comment>
<evidence type="ECO:0000313" key="11">
    <source>
        <dbReference type="Proteomes" id="UP001194579"/>
    </source>
</evidence>
<dbReference type="InterPro" id="IPR016195">
    <property type="entry name" value="Pol/histidinol_Pase-like"/>
</dbReference>
<dbReference type="PANTHER" id="PTHR21039">
    <property type="entry name" value="HISTIDINOL PHOSPHATASE-RELATED"/>
    <property type="match status" value="1"/>
</dbReference>
<dbReference type="SMART" id="SM00481">
    <property type="entry name" value="POLIIIAc"/>
    <property type="match status" value="1"/>
</dbReference>
<dbReference type="EC" id="3.1.3.15" evidence="3 8"/>
<dbReference type="PANTHER" id="PTHR21039:SF0">
    <property type="entry name" value="HISTIDINOL-PHOSPHATASE"/>
    <property type="match status" value="1"/>
</dbReference>
<sequence length="286" mass="32281">MIDSHSHTFYSKHAVGSVDELVCASISAGVTVLTITDHAPFMVDSSNRLLEVELEQYFTDIDNARHAYRGDITLLSGLELDYMPGTEHYTRELLARYPLDFAIGSIHYVTLDHEPMVKVWELQRLSEAVFLQRYFDSVQQLLESGLFDAIGHADSLLRGISETRYLHYIEPLLATLVQSGVAWECNTSGLRKTTLDPALGKEVKGLWSYPSRNLLTQLIELKVPFTIGSDVHDPRDAGAGIAELMPELRRLGLQHLSYFHQRQRTDITLDTLLLINEPESKTGILR</sequence>
<dbReference type="CDD" id="cd12110">
    <property type="entry name" value="PHP_HisPPase_Hisj_like"/>
    <property type="match status" value="1"/>
</dbReference>
<dbReference type="Pfam" id="PF02811">
    <property type="entry name" value="PHP"/>
    <property type="match status" value="1"/>
</dbReference>
<reference evidence="11" key="1">
    <citation type="submission" date="2023-07" db="EMBL/GenBank/DDBJ databases">
        <title>Identification of Pectobacterium versatile causing blackleg of potato from New York State with a whole genome sequencing approach.</title>
        <authorList>
            <person name="Ma X."/>
            <person name="Swingle B."/>
        </authorList>
    </citation>
    <scope>NUCLEOTIDE SEQUENCE [LARGE SCALE GENOMIC DNA]</scope>
    <source>
        <strain evidence="11">NY1588A</strain>
    </source>
</reference>
<keyword evidence="4 8" id="KW-0028">Amino-acid biosynthesis</keyword>
<evidence type="ECO:0000259" key="9">
    <source>
        <dbReference type="SMART" id="SM00481"/>
    </source>
</evidence>
<protein>
    <recommendedName>
        <fullName evidence="3 8">Histidinol-phosphatase</fullName>
        <shortName evidence="8">HolPase</shortName>
        <ecNumber evidence="3 8">3.1.3.15</ecNumber>
    </recommendedName>
</protein>
<keyword evidence="5 8" id="KW-0378">Hydrolase</keyword>
<keyword evidence="6 8" id="KW-0368">Histidine biosynthesis</keyword>
<organism evidence="10 11">
    <name type="scientific">Pectobacterium parmentieri</name>
    <dbReference type="NCBI Taxonomy" id="1905730"/>
    <lineage>
        <taxon>Bacteria</taxon>
        <taxon>Pseudomonadati</taxon>
        <taxon>Pseudomonadota</taxon>
        <taxon>Gammaproteobacteria</taxon>
        <taxon>Enterobacterales</taxon>
        <taxon>Pectobacteriaceae</taxon>
        <taxon>Pectobacterium</taxon>
    </lineage>
</organism>
<evidence type="ECO:0000256" key="4">
    <source>
        <dbReference type="ARBA" id="ARBA00022605"/>
    </source>
</evidence>
<dbReference type="Gene3D" id="3.20.20.140">
    <property type="entry name" value="Metal-dependent hydrolases"/>
    <property type="match status" value="1"/>
</dbReference>
<dbReference type="NCBIfam" id="TIGR01856">
    <property type="entry name" value="hisJ_fam"/>
    <property type="match status" value="1"/>
</dbReference>
<comment type="similarity">
    <text evidence="2 8">Belongs to the PHP hydrolase family. HisK subfamily.</text>
</comment>
<evidence type="ECO:0000256" key="6">
    <source>
        <dbReference type="ARBA" id="ARBA00023102"/>
    </source>
</evidence>
<evidence type="ECO:0000256" key="3">
    <source>
        <dbReference type="ARBA" id="ARBA00013085"/>
    </source>
</evidence>
<gene>
    <name evidence="10" type="ORF">F6Q06_09380</name>
</gene>
<evidence type="ECO:0000256" key="8">
    <source>
        <dbReference type="RuleBase" id="RU366003"/>
    </source>
</evidence>
<evidence type="ECO:0000256" key="5">
    <source>
        <dbReference type="ARBA" id="ARBA00022801"/>
    </source>
</evidence>
<feature type="domain" description="Polymerase/histidinol phosphatase N-terminal" evidence="9">
    <location>
        <begin position="2"/>
        <end position="84"/>
    </location>
</feature>
<evidence type="ECO:0000256" key="1">
    <source>
        <dbReference type="ARBA" id="ARBA00004970"/>
    </source>
</evidence>
<dbReference type="InterPro" id="IPR003141">
    <property type="entry name" value="Pol/His_phosphatase_N"/>
</dbReference>
<name>A0ABS0RYI7_PECPM</name>
<dbReference type="EMBL" id="WABS01000015">
    <property type="protein sequence ID" value="MBI0554696.1"/>
    <property type="molecule type" value="Genomic_DNA"/>
</dbReference>
<evidence type="ECO:0000256" key="2">
    <source>
        <dbReference type="ARBA" id="ARBA00009152"/>
    </source>
</evidence>
<comment type="catalytic activity">
    <reaction evidence="7 8">
        <text>L-histidinol phosphate + H2O = L-histidinol + phosphate</text>
        <dbReference type="Rhea" id="RHEA:14465"/>
        <dbReference type="ChEBI" id="CHEBI:15377"/>
        <dbReference type="ChEBI" id="CHEBI:43474"/>
        <dbReference type="ChEBI" id="CHEBI:57699"/>
        <dbReference type="ChEBI" id="CHEBI:57980"/>
        <dbReference type="EC" id="3.1.3.15"/>
    </reaction>
</comment>
<dbReference type="SUPFAM" id="SSF89550">
    <property type="entry name" value="PHP domain-like"/>
    <property type="match status" value="1"/>
</dbReference>
<comment type="caution">
    <text evidence="10">The sequence shown here is derived from an EMBL/GenBank/DDBJ whole genome shotgun (WGS) entry which is preliminary data.</text>
</comment>
<keyword evidence="11" id="KW-1185">Reference proteome</keyword>
<dbReference type="InterPro" id="IPR004013">
    <property type="entry name" value="PHP_dom"/>
</dbReference>
<dbReference type="InterPro" id="IPR010140">
    <property type="entry name" value="Histidinol_P_phosphatase_HisJ"/>
</dbReference>